<dbReference type="PANTHER" id="PTHR30373">
    <property type="entry name" value="UPF0603 PROTEIN YGCG"/>
    <property type="match status" value="1"/>
</dbReference>
<dbReference type="STRING" id="53254.SAMN05660750_04898"/>
<keyword evidence="1" id="KW-1133">Transmembrane helix</keyword>
<dbReference type="InterPro" id="IPR007621">
    <property type="entry name" value="TPM_dom"/>
</dbReference>
<protein>
    <submittedName>
        <fullName evidence="4">Putative membrane protein</fullName>
    </submittedName>
</protein>
<dbReference type="PANTHER" id="PTHR30373:SF8">
    <property type="entry name" value="BLL7265 PROTEIN"/>
    <property type="match status" value="1"/>
</dbReference>
<feature type="domain" description="TPM" evidence="2">
    <location>
        <begin position="101"/>
        <end position="178"/>
    </location>
</feature>
<feature type="transmembrane region" description="Helical" evidence="1">
    <location>
        <begin position="65"/>
        <end position="83"/>
    </location>
</feature>
<evidence type="ECO:0000313" key="4">
    <source>
        <dbReference type="EMBL" id="SKC15986.1"/>
    </source>
</evidence>
<reference evidence="4 6" key="2">
    <citation type="submission" date="2017-02" db="EMBL/GenBank/DDBJ databases">
        <authorList>
            <person name="Peterson S.W."/>
        </authorList>
    </citation>
    <scope>NUCLEOTIDE SEQUENCE [LARGE SCALE GENOMIC DNA]</scope>
    <source>
        <strain evidence="4 6">DSM 9653</strain>
    </source>
</reference>
<dbReference type="Proteomes" id="UP000051562">
    <property type="component" value="Unassembled WGS sequence"/>
</dbReference>
<proteinExistence type="predicted"/>
<keyword evidence="5" id="KW-1185">Reference proteome</keyword>
<evidence type="ECO:0000256" key="1">
    <source>
        <dbReference type="SAM" id="Phobius"/>
    </source>
</evidence>
<evidence type="ECO:0000313" key="6">
    <source>
        <dbReference type="Proteomes" id="UP000190130"/>
    </source>
</evidence>
<dbReference type="AlphaFoldDB" id="A0A0Q3KU68"/>
<reference evidence="3 5" key="1">
    <citation type="submission" date="2015-10" db="EMBL/GenBank/DDBJ databases">
        <title>Draft genome of Bosea thiooxidans.</title>
        <authorList>
            <person name="Wang X."/>
        </authorList>
    </citation>
    <scope>NUCLEOTIDE SEQUENCE [LARGE SCALE GENOMIC DNA]</scope>
    <source>
        <strain evidence="3 5">CGMCC 9174</strain>
    </source>
</reference>
<accession>A0A0Q3KU68</accession>
<dbReference type="RefSeq" id="WP_055730686.1">
    <property type="nucleotide sequence ID" value="NZ_FUYX01000022.1"/>
</dbReference>
<name>A0A0Q3KU68_9HYPH</name>
<dbReference type="Pfam" id="PF04536">
    <property type="entry name" value="TPM_phosphatase"/>
    <property type="match status" value="1"/>
</dbReference>
<evidence type="ECO:0000259" key="2">
    <source>
        <dbReference type="Pfam" id="PF04536"/>
    </source>
</evidence>
<dbReference type="EMBL" id="FUYX01000022">
    <property type="protein sequence ID" value="SKC15986.1"/>
    <property type="molecule type" value="Genomic_DNA"/>
</dbReference>
<dbReference type="Gene3D" id="3.10.310.50">
    <property type="match status" value="1"/>
</dbReference>
<keyword evidence="1" id="KW-0472">Membrane</keyword>
<evidence type="ECO:0000313" key="5">
    <source>
        <dbReference type="Proteomes" id="UP000051562"/>
    </source>
</evidence>
<organism evidence="3 5">
    <name type="scientific">Bosea thiooxidans</name>
    <dbReference type="NCBI Taxonomy" id="53254"/>
    <lineage>
        <taxon>Bacteria</taxon>
        <taxon>Pseudomonadati</taxon>
        <taxon>Pseudomonadota</taxon>
        <taxon>Alphaproteobacteria</taxon>
        <taxon>Hyphomicrobiales</taxon>
        <taxon>Boseaceae</taxon>
        <taxon>Bosea</taxon>
    </lineage>
</organism>
<dbReference type="Proteomes" id="UP000190130">
    <property type="component" value="Unassembled WGS sequence"/>
</dbReference>
<sequence>MDAADRDAIAEAVRRAELQTAGEIVVVIDRAASSYRTVPVVMALALALFVPWPLLSLSAMSAQRIFMIQLFCAAALLGTLLWYGRGGRFVPGFVKRRRAHEAALREFTARGLTRTKGRTGVLLYIALQERYAEVLADTGIDGLVDDGVWRGIIEALLAAAREDRLTEGLIKAVDAVGAELARHAPPVPGDVDELSNKVILL</sequence>
<gene>
    <name evidence="3" type="ORF">ARD30_23910</name>
    <name evidence="4" type="ORF">SAMN05660750_04898</name>
</gene>
<evidence type="ECO:0000313" key="3">
    <source>
        <dbReference type="EMBL" id="KQK27996.1"/>
    </source>
</evidence>
<dbReference type="EMBL" id="LMAR01000083">
    <property type="protein sequence ID" value="KQK27996.1"/>
    <property type="molecule type" value="Genomic_DNA"/>
</dbReference>
<keyword evidence="1" id="KW-0812">Transmembrane</keyword>
<feature type="transmembrane region" description="Helical" evidence="1">
    <location>
        <begin position="40"/>
        <end position="59"/>
    </location>
</feature>
<dbReference type="OrthoDB" id="5825388at2"/>